<protein>
    <submittedName>
        <fullName evidence="1">Uncharacterized protein</fullName>
    </submittedName>
</protein>
<keyword evidence="2" id="KW-1185">Reference proteome</keyword>
<dbReference type="Proteomes" id="UP000019102">
    <property type="component" value="Unassembled WGS sequence"/>
</dbReference>
<evidence type="ECO:0000313" key="1">
    <source>
        <dbReference type="EMBL" id="GAE95204.1"/>
    </source>
</evidence>
<proteinExistence type="predicted"/>
<accession>W4VQR8</accession>
<gene>
    <name evidence="1" type="ORF">JCM21714_4418</name>
</gene>
<reference evidence="1 2" key="1">
    <citation type="journal article" date="2014" name="Genome Announc.">
        <title>Draft Genome Sequence of the Boron-Tolerant and Moderately Halotolerant Bacterium Gracilibacillus boraciitolerans JCM 21714T.</title>
        <authorList>
            <person name="Ahmed I."/>
            <person name="Oshima K."/>
            <person name="Suda W."/>
            <person name="Kitamura K."/>
            <person name="Iida T."/>
            <person name="Ohmori Y."/>
            <person name="Fujiwara T."/>
            <person name="Hattori M."/>
            <person name="Ohkuma M."/>
        </authorList>
    </citation>
    <scope>NUCLEOTIDE SEQUENCE [LARGE SCALE GENOMIC DNA]</scope>
    <source>
        <strain evidence="1 2">JCM 21714</strain>
    </source>
</reference>
<evidence type="ECO:0000313" key="2">
    <source>
        <dbReference type="Proteomes" id="UP000019102"/>
    </source>
</evidence>
<organism evidence="1 2">
    <name type="scientific">Gracilibacillus boraciitolerans JCM 21714</name>
    <dbReference type="NCBI Taxonomy" id="1298598"/>
    <lineage>
        <taxon>Bacteria</taxon>
        <taxon>Bacillati</taxon>
        <taxon>Bacillota</taxon>
        <taxon>Bacilli</taxon>
        <taxon>Bacillales</taxon>
        <taxon>Bacillaceae</taxon>
        <taxon>Gracilibacillus</taxon>
    </lineage>
</organism>
<dbReference type="AlphaFoldDB" id="W4VQR8"/>
<name>W4VQR8_9BACI</name>
<dbReference type="STRING" id="1298598.JCM21714_4418"/>
<dbReference type="EMBL" id="BAVS01000043">
    <property type="protein sequence ID" value="GAE95204.1"/>
    <property type="molecule type" value="Genomic_DNA"/>
</dbReference>
<comment type="caution">
    <text evidence="1">The sequence shown here is derived from an EMBL/GenBank/DDBJ whole genome shotgun (WGS) entry which is preliminary data.</text>
</comment>
<sequence>MEQKEQEVMSANEEIVVANPAEPLVSEVYSRQGQQLDNIILMQEFNILLDKLTKLV</sequence>